<accession>A0A917ENL9</accession>
<evidence type="ECO:0000313" key="2">
    <source>
        <dbReference type="EMBL" id="GGE67528.1"/>
    </source>
</evidence>
<keyword evidence="3" id="KW-1185">Reference proteome</keyword>
<reference evidence="2" key="1">
    <citation type="journal article" date="2014" name="Int. J. Syst. Evol. Microbiol.">
        <title>Complete genome sequence of Corynebacterium casei LMG S-19264T (=DSM 44701T), isolated from a smear-ripened cheese.</title>
        <authorList>
            <consortium name="US DOE Joint Genome Institute (JGI-PGF)"/>
            <person name="Walter F."/>
            <person name="Albersmeier A."/>
            <person name="Kalinowski J."/>
            <person name="Ruckert C."/>
        </authorList>
    </citation>
    <scope>NUCLEOTIDE SEQUENCE</scope>
    <source>
        <strain evidence="2">CGMCC 1.15388</strain>
    </source>
</reference>
<sequence>MASSTPNREAIHAAFVEVIGALEHGELEPAAGIFSHDAWADTSQADLLRGRADIVAGLSTFLVPSGGVRYFLANEYISTDGDQAQQSAYLSVALIQAGGTAPAVSWFGGHFANSWQRNAQQWQITGLRFEQDWAHGRHPALTTWPETRSRLGWEPGSTLPKTVSALDAPWRVIPENAEPGGDEQQIIDAFTRYTWAVDQWDLELLRDIFAEDLTTDIVPFGPLRNRREFLSTLQLFRSGRVSLHHAMGDTQVQVEGPRATLKVFRLVPYNGTPDSLERDVYGATYDCTARREGGLWKFDSITYTEGQLFEMVD</sequence>
<evidence type="ECO:0000259" key="1">
    <source>
        <dbReference type="Pfam" id="PF13577"/>
    </source>
</evidence>
<dbReference type="InterPro" id="IPR037401">
    <property type="entry name" value="SnoaL-like"/>
</dbReference>
<feature type="domain" description="SnoaL-like" evidence="1">
    <location>
        <begin position="182"/>
        <end position="300"/>
    </location>
</feature>
<dbReference type="SUPFAM" id="SSF54427">
    <property type="entry name" value="NTF2-like"/>
    <property type="match status" value="2"/>
</dbReference>
<dbReference type="EMBL" id="BMIS01000005">
    <property type="protein sequence ID" value="GGE67528.1"/>
    <property type="molecule type" value="Genomic_DNA"/>
</dbReference>
<proteinExistence type="predicted"/>
<dbReference type="Pfam" id="PF13577">
    <property type="entry name" value="SnoaL_4"/>
    <property type="match status" value="2"/>
</dbReference>
<name>A0A917ENL9_9MICC</name>
<gene>
    <name evidence="2" type="ORF">GCM10011401_13610</name>
</gene>
<dbReference type="InterPro" id="IPR032710">
    <property type="entry name" value="NTF2-like_dom_sf"/>
</dbReference>
<protein>
    <recommendedName>
        <fullName evidence="1">SnoaL-like domain-containing protein</fullName>
    </recommendedName>
</protein>
<dbReference type="Gene3D" id="3.10.450.50">
    <property type="match status" value="2"/>
</dbReference>
<reference evidence="2" key="2">
    <citation type="submission" date="2020-09" db="EMBL/GenBank/DDBJ databases">
        <authorList>
            <person name="Sun Q."/>
            <person name="Zhou Y."/>
        </authorList>
    </citation>
    <scope>NUCLEOTIDE SEQUENCE</scope>
    <source>
        <strain evidence="2">CGMCC 1.15388</strain>
    </source>
</reference>
<evidence type="ECO:0000313" key="3">
    <source>
        <dbReference type="Proteomes" id="UP000633136"/>
    </source>
</evidence>
<feature type="domain" description="SnoaL-like" evidence="1">
    <location>
        <begin position="7"/>
        <end position="127"/>
    </location>
</feature>
<dbReference type="Proteomes" id="UP000633136">
    <property type="component" value="Unassembled WGS sequence"/>
</dbReference>
<dbReference type="AlphaFoldDB" id="A0A917ENL9"/>
<dbReference type="RefSeq" id="WP_188684034.1">
    <property type="nucleotide sequence ID" value="NZ_BMIS01000005.1"/>
</dbReference>
<organism evidence="2 3">
    <name type="scientific">Nesterenkonia cremea</name>
    <dbReference type="NCBI Taxonomy" id="1882340"/>
    <lineage>
        <taxon>Bacteria</taxon>
        <taxon>Bacillati</taxon>
        <taxon>Actinomycetota</taxon>
        <taxon>Actinomycetes</taxon>
        <taxon>Micrococcales</taxon>
        <taxon>Micrococcaceae</taxon>
        <taxon>Nesterenkonia</taxon>
    </lineage>
</organism>
<comment type="caution">
    <text evidence="2">The sequence shown here is derived from an EMBL/GenBank/DDBJ whole genome shotgun (WGS) entry which is preliminary data.</text>
</comment>